<organism evidence="1 2">
    <name type="scientific">Corynebacterium endometrii</name>
    <dbReference type="NCBI Taxonomy" id="2488819"/>
    <lineage>
        <taxon>Bacteria</taxon>
        <taxon>Bacillati</taxon>
        <taxon>Actinomycetota</taxon>
        <taxon>Actinomycetes</taxon>
        <taxon>Mycobacteriales</taxon>
        <taxon>Corynebacteriaceae</taxon>
        <taxon>Corynebacterium</taxon>
    </lineage>
</organism>
<dbReference type="KEGG" id="cee:CENDO_00700"/>
<gene>
    <name evidence="1" type="ORF">CENDO_00700</name>
</gene>
<name>A0A4P7QDT8_9CORY</name>
<dbReference type="Proteomes" id="UP000296352">
    <property type="component" value="Chromosome"/>
</dbReference>
<accession>A0A4P7QDT8</accession>
<dbReference type="RefSeq" id="WP_136140323.1">
    <property type="nucleotide sequence ID" value="NZ_CP039247.1"/>
</dbReference>
<evidence type="ECO:0000313" key="2">
    <source>
        <dbReference type="Proteomes" id="UP000296352"/>
    </source>
</evidence>
<proteinExistence type="predicted"/>
<keyword evidence="2" id="KW-1185">Reference proteome</keyword>
<evidence type="ECO:0000313" key="1">
    <source>
        <dbReference type="EMBL" id="QCB27450.1"/>
    </source>
</evidence>
<dbReference type="AlphaFoldDB" id="A0A4P7QDT8"/>
<reference evidence="1 2" key="1">
    <citation type="submission" date="2019-04" db="EMBL/GenBank/DDBJ databases">
        <title>Corynebacterium endometrii sp. nov., isolated from the uterus of a cow with endometritis.</title>
        <authorList>
            <person name="Ballas P."/>
            <person name="Ruckert C."/>
            <person name="Wagener K."/>
            <person name="Drillich M."/>
            <person name="Kaempfer P."/>
            <person name="Busse H.-J."/>
            <person name="Ehling-Schulz M."/>
        </authorList>
    </citation>
    <scope>NUCLEOTIDE SEQUENCE [LARGE SCALE GENOMIC DNA]</scope>
    <source>
        <strain evidence="1 2">LMM-1653</strain>
    </source>
</reference>
<protein>
    <submittedName>
        <fullName evidence="1">Uncharacterized protein</fullName>
    </submittedName>
</protein>
<dbReference type="EMBL" id="CP039247">
    <property type="protein sequence ID" value="QCB27450.1"/>
    <property type="molecule type" value="Genomic_DNA"/>
</dbReference>
<sequence>MTLNKSGNAVAAVCALGVAALGLPAALGLVIPGKPAEYGPVSFAGKEVAGTRCAVEEPMEFDASWDCGDTVVATRYLAAQPSLPFDPTTALKRTARMYFGGGAQPEGQTLASEAGSVFIAAEHALIAINVGDDYAVISGRGAGDLAKALWATATRAPLPTGGATNLEAL</sequence>